<feature type="transmembrane region" description="Helical" evidence="1">
    <location>
        <begin position="276"/>
        <end position="300"/>
    </location>
</feature>
<feature type="transmembrane region" description="Helical" evidence="1">
    <location>
        <begin position="23"/>
        <end position="43"/>
    </location>
</feature>
<keyword evidence="1" id="KW-0472">Membrane</keyword>
<feature type="transmembrane region" description="Helical" evidence="1">
    <location>
        <begin position="151"/>
        <end position="170"/>
    </location>
</feature>
<feature type="transmembrane region" description="Helical" evidence="1">
    <location>
        <begin position="243"/>
        <end position="264"/>
    </location>
</feature>
<sequence length="310" mass="33803">MSNFNFKTVGALVKKEFIEHRVAFLYVPGIIIGAVFLTFVLGMTQNGSNWRMRGNFSPDASSGFDLFNTTYAISIIGWLTFILLMLFFYFASSFSADRKNNALLFWKSLPVSDLQIMVAKTLAGLSVFPAMVLAWSLVGAILGFVTLSVASANSSFIAALNSGFSFLTFINLEISALVFVGLALLWYLPLFAAVGLLGTVLRSWAVPAFILILAMIKALEALATLSGGGYFSALIDQRFKEPFNIVFAMLPPTGAFGLMSGTPIDSLASVASFVPAYIWAIDWPGMIAGWFVAALFIYAASQYRRRRLVS</sequence>
<name>A0A3B0U9W5_9ZZZZ</name>
<keyword evidence="1" id="KW-0812">Transmembrane</keyword>
<evidence type="ECO:0000256" key="1">
    <source>
        <dbReference type="SAM" id="Phobius"/>
    </source>
</evidence>
<feature type="transmembrane region" description="Helical" evidence="1">
    <location>
        <begin position="71"/>
        <end position="91"/>
    </location>
</feature>
<feature type="transmembrane region" description="Helical" evidence="1">
    <location>
        <begin position="122"/>
        <end position="145"/>
    </location>
</feature>
<keyword evidence="1" id="KW-1133">Transmembrane helix</keyword>
<evidence type="ECO:0000313" key="2">
    <source>
        <dbReference type="EMBL" id="VAW21329.1"/>
    </source>
</evidence>
<organism evidence="2">
    <name type="scientific">hydrothermal vent metagenome</name>
    <dbReference type="NCBI Taxonomy" id="652676"/>
    <lineage>
        <taxon>unclassified sequences</taxon>
        <taxon>metagenomes</taxon>
        <taxon>ecological metagenomes</taxon>
    </lineage>
</organism>
<dbReference type="EMBL" id="UOEO01000165">
    <property type="protein sequence ID" value="VAW21329.1"/>
    <property type="molecule type" value="Genomic_DNA"/>
</dbReference>
<gene>
    <name evidence="2" type="ORF">MNBD_ALPHA12-1702</name>
</gene>
<dbReference type="AlphaFoldDB" id="A0A3B0U9W5"/>
<feature type="transmembrane region" description="Helical" evidence="1">
    <location>
        <begin position="204"/>
        <end position="231"/>
    </location>
</feature>
<accession>A0A3B0U9W5</accession>
<feature type="transmembrane region" description="Helical" evidence="1">
    <location>
        <begin position="177"/>
        <end position="198"/>
    </location>
</feature>
<proteinExistence type="predicted"/>
<reference evidence="2" key="1">
    <citation type="submission" date="2018-06" db="EMBL/GenBank/DDBJ databases">
        <authorList>
            <person name="Zhirakovskaya E."/>
        </authorList>
    </citation>
    <scope>NUCLEOTIDE SEQUENCE</scope>
</reference>
<protein>
    <submittedName>
        <fullName evidence="2">ABC transporter, permease protein</fullName>
    </submittedName>
</protein>